<organism evidence="2 3">
    <name type="scientific">Anisodus tanguticus</name>
    <dbReference type="NCBI Taxonomy" id="243964"/>
    <lineage>
        <taxon>Eukaryota</taxon>
        <taxon>Viridiplantae</taxon>
        <taxon>Streptophyta</taxon>
        <taxon>Embryophyta</taxon>
        <taxon>Tracheophyta</taxon>
        <taxon>Spermatophyta</taxon>
        <taxon>Magnoliopsida</taxon>
        <taxon>eudicotyledons</taxon>
        <taxon>Gunneridae</taxon>
        <taxon>Pentapetalae</taxon>
        <taxon>asterids</taxon>
        <taxon>lamiids</taxon>
        <taxon>Solanales</taxon>
        <taxon>Solanaceae</taxon>
        <taxon>Solanoideae</taxon>
        <taxon>Hyoscyameae</taxon>
        <taxon>Anisodus</taxon>
    </lineage>
</organism>
<keyword evidence="3" id="KW-1185">Reference proteome</keyword>
<feature type="compositionally biased region" description="Polar residues" evidence="1">
    <location>
        <begin position="138"/>
        <end position="157"/>
    </location>
</feature>
<proteinExistence type="predicted"/>
<protein>
    <recommendedName>
        <fullName evidence="4">Yippee domain-containing protein</fullName>
    </recommendedName>
</protein>
<name>A0AAE1VMK8_9SOLA</name>
<dbReference type="EMBL" id="JAVYJV010000003">
    <property type="protein sequence ID" value="KAK4376013.1"/>
    <property type="molecule type" value="Genomic_DNA"/>
</dbReference>
<comment type="caution">
    <text evidence="2">The sequence shown here is derived from an EMBL/GenBank/DDBJ whole genome shotgun (WGS) entry which is preliminary data.</text>
</comment>
<reference evidence="2" key="1">
    <citation type="submission" date="2023-12" db="EMBL/GenBank/DDBJ databases">
        <title>Genome assembly of Anisodus tanguticus.</title>
        <authorList>
            <person name="Wang Y.-J."/>
        </authorList>
    </citation>
    <scope>NUCLEOTIDE SEQUENCE</scope>
    <source>
        <strain evidence="2">KB-2021</strain>
        <tissue evidence="2">Leaf</tissue>
    </source>
</reference>
<accession>A0AAE1VMK8</accession>
<evidence type="ECO:0000313" key="2">
    <source>
        <dbReference type="EMBL" id="KAK4376013.1"/>
    </source>
</evidence>
<evidence type="ECO:0000313" key="3">
    <source>
        <dbReference type="Proteomes" id="UP001291623"/>
    </source>
</evidence>
<dbReference type="Proteomes" id="UP001291623">
    <property type="component" value="Unassembled WGS sequence"/>
</dbReference>
<sequence length="179" mass="19583">MITSTVVCAELELHSLRITLLLYAFSLSDTINFCMCQSLCQKGSLIKCKSHDFKQFCKLGFQFNVEVPAEDLSYHKKENGNTLVDIYCVQCGMLLGHKLSYWDDLPLVYLNDEQVGGANDQVGGANEQGPNDQDGGANEQNADQDGGTNEQNANQDGGVNEDADQLAEGIDNIDLNPDL</sequence>
<gene>
    <name evidence="2" type="ORF">RND71_006690</name>
</gene>
<dbReference type="AlphaFoldDB" id="A0AAE1VMK8"/>
<evidence type="ECO:0008006" key="4">
    <source>
        <dbReference type="Google" id="ProtNLM"/>
    </source>
</evidence>
<feature type="region of interest" description="Disordered" evidence="1">
    <location>
        <begin position="118"/>
        <end position="179"/>
    </location>
</feature>
<evidence type="ECO:0000256" key="1">
    <source>
        <dbReference type="SAM" id="MobiDB-lite"/>
    </source>
</evidence>